<keyword evidence="5" id="KW-0862">Zinc</keyword>
<keyword evidence="3" id="KW-0479">Metal-binding</keyword>
<dbReference type="SUPFAM" id="SSF56281">
    <property type="entry name" value="Metallo-hydrolase/oxidoreductase"/>
    <property type="match status" value="1"/>
</dbReference>
<evidence type="ECO:0000313" key="8">
    <source>
        <dbReference type="Proteomes" id="UP000217784"/>
    </source>
</evidence>
<evidence type="ECO:0000259" key="6">
    <source>
        <dbReference type="SMART" id="SM00849"/>
    </source>
</evidence>
<evidence type="ECO:0000256" key="3">
    <source>
        <dbReference type="ARBA" id="ARBA00022723"/>
    </source>
</evidence>
<dbReference type="GO" id="GO:0046872">
    <property type="term" value="F:metal ion binding"/>
    <property type="evidence" value="ECO:0007669"/>
    <property type="project" value="UniProtKB-KW"/>
</dbReference>
<dbReference type="RefSeq" id="WP_069585242.1">
    <property type="nucleotide sequence ID" value="NZ_LMVM01000023.1"/>
</dbReference>
<comment type="similarity">
    <text evidence="2">Belongs to the metallo-beta-lactamase superfamily.</text>
</comment>
<feature type="domain" description="Metallo-beta-lactamase" evidence="6">
    <location>
        <begin position="62"/>
        <end position="284"/>
    </location>
</feature>
<dbReference type="InterPro" id="IPR036866">
    <property type="entry name" value="RibonucZ/Hydroxyglut_hydro"/>
</dbReference>
<dbReference type="InterPro" id="IPR001279">
    <property type="entry name" value="Metallo-B-lactamas"/>
</dbReference>
<evidence type="ECO:0000256" key="4">
    <source>
        <dbReference type="ARBA" id="ARBA00022801"/>
    </source>
</evidence>
<dbReference type="AlphaFoldDB" id="A0A2A2H4J2"/>
<sequence>MERKAFDVKKHDFKEWDSLFNNPQPITIKSFITGYVILNKRGALNPDHPKAGVIEDELLEVPVLAHWIHHEKLGDYLIDTGLDSSYYDDPHGNMKGLFAKLFIKANLFVDKYKQAENQNIGYHIEKNRIKLKGVFFTHLHSDHIAGTRELPKNIKYIASKEEKYHDYKPFFYGDYLKGVKTLYEIDFKDAADMPILGKCIDIFGDGSLWAISTQGHTKGHTSFLINALNGPVLLAGDVCYIKLSLKNGVAPSSYTEDVEVNQETFDRIIKFKRVYPQIEVFCGHEIP</sequence>
<name>A0A2A2H4J2_METBR</name>
<dbReference type="PANTHER" id="PTHR42978:SF2">
    <property type="entry name" value="102 KBASES UNSTABLE REGION: FROM 1 TO 119443"/>
    <property type="match status" value="1"/>
</dbReference>
<evidence type="ECO:0000313" key="7">
    <source>
        <dbReference type="EMBL" id="PAV04210.1"/>
    </source>
</evidence>
<evidence type="ECO:0000256" key="1">
    <source>
        <dbReference type="ARBA" id="ARBA00001947"/>
    </source>
</evidence>
<dbReference type="OrthoDB" id="7773at2157"/>
<dbReference type="InterPro" id="IPR051013">
    <property type="entry name" value="MBL_superfamily_lactonases"/>
</dbReference>
<gene>
    <name evidence="7" type="ORF">ASJ80_04995</name>
</gene>
<dbReference type="EMBL" id="LMVM01000023">
    <property type="protein sequence ID" value="PAV04210.1"/>
    <property type="molecule type" value="Genomic_DNA"/>
</dbReference>
<comment type="cofactor">
    <cofactor evidence="1">
        <name>Zn(2+)</name>
        <dbReference type="ChEBI" id="CHEBI:29105"/>
    </cofactor>
</comment>
<organism evidence="7 8">
    <name type="scientific">Methanobacterium bryantii</name>
    <dbReference type="NCBI Taxonomy" id="2161"/>
    <lineage>
        <taxon>Archaea</taxon>
        <taxon>Methanobacteriati</taxon>
        <taxon>Methanobacteriota</taxon>
        <taxon>Methanomada group</taxon>
        <taxon>Methanobacteria</taxon>
        <taxon>Methanobacteriales</taxon>
        <taxon>Methanobacteriaceae</taxon>
        <taxon>Methanobacterium</taxon>
    </lineage>
</organism>
<dbReference type="SMART" id="SM00849">
    <property type="entry name" value="Lactamase_B"/>
    <property type="match status" value="1"/>
</dbReference>
<evidence type="ECO:0000256" key="5">
    <source>
        <dbReference type="ARBA" id="ARBA00022833"/>
    </source>
</evidence>
<proteinExistence type="inferred from homology"/>
<dbReference type="Proteomes" id="UP000217784">
    <property type="component" value="Unassembled WGS sequence"/>
</dbReference>
<keyword evidence="8" id="KW-1185">Reference proteome</keyword>
<protein>
    <submittedName>
        <fullName evidence="7">MBL fold metallo-hydrolase</fullName>
    </submittedName>
</protein>
<dbReference type="Gene3D" id="3.60.15.10">
    <property type="entry name" value="Ribonuclease Z/Hydroxyacylglutathione hydrolase-like"/>
    <property type="match status" value="1"/>
</dbReference>
<accession>A0A2A2H4J2</accession>
<reference evidence="7 8" key="1">
    <citation type="journal article" date="2017" name="BMC Genomics">
        <title>Genomic analysis of methanogenic archaea reveals a shift towards energy conservation.</title>
        <authorList>
            <person name="Gilmore S.P."/>
            <person name="Henske J.K."/>
            <person name="Sexton J.A."/>
            <person name="Solomon K.V."/>
            <person name="Seppala S."/>
            <person name="Yoo J.I."/>
            <person name="Huyett L.M."/>
            <person name="Pressman A."/>
            <person name="Cogan J.Z."/>
            <person name="Kivenson V."/>
            <person name="Peng X."/>
            <person name="Tan Y."/>
            <person name="Valentine D.L."/>
            <person name="O'Malley M.A."/>
        </authorList>
    </citation>
    <scope>NUCLEOTIDE SEQUENCE [LARGE SCALE GENOMIC DNA]</scope>
    <source>
        <strain evidence="7 8">M.o.H.</strain>
    </source>
</reference>
<dbReference type="Pfam" id="PF00753">
    <property type="entry name" value="Lactamase_B"/>
    <property type="match status" value="1"/>
</dbReference>
<evidence type="ECO:0000256" key="2">
    <source>
        <dbReference type="ARBA" id="ARBA00007749"/>
    </source>
</evidence>
<comment type="caution">
    <text evidence="7">The sequence shown here is derived from an EMBL/GenBank/DDBJ whole genome shotgun (WGS) entry which is preliminary data.</text>
</comment>
<dbReference type="PANTHER" id="PTHR42978">
    <property type="entry name" value="QUORUM-QUENCHING LACTONASE YTNP-RELATED-RELATED"/>
    <property type="match status" value="1"/>
</dbReference>
<keyword evidence="4 7" id="KW-0378">Hydrolase</keyword>
<dbReference type="GO" id="GO:0016787">
    <property type="term" value="F:hydrolase activity"/>
    <property type="evidence" value="ECO:0007669"/>
    <property type="project" value="UniProtKB-KW"/>
</dbReference>